<dbReference type="NCBIfam" id="TIGR00728">
    <property type="entry name" value="OPT_sfam"/>
    <property type="match status" value="1"/>
</dbReference>
<feature type="transmembrane region" description="Helical" evidence="10">
    <location>
        <begin position="325"/>
        <end position="346"/>
    </location>
</feature>
<evidence type="ECO:0000256" key="6">
    <source>
        <dbReference type="ARBA" id="ARBA00022927"/>
    </source>
</evidence>
<feature type="compositionally biased region" description="Basic and acidic residues" evidence="9">
    <location>
        <begin position="8"/>
        <end position="26"/>
    </location>
</feature>
<proteinExistence type="inferred from homology"/>
<comment type="caution">
    <text evidence="11">The sequence shown here is derived from an EMBL/GenBank/DDBJ whole genome shotgun (WGS) entry which is preliminary data.</text>
</comment>
<keyword evidence="8 10" id="KW-0472">Membrane</keyword>
<feature type="transmembrane region" description="Helical" evidence="10">
    <location>
        <begin position="803"/>
        <end position="825"/>
    </location>
</feature>
<evidence type="ECO:0000256" key="2">
    <source>
        <dbReference type="ARBA" id="ARBA00008807"/>
    </source>
</evidence>
<evidence type="ECO:0000256" key="8">
    <source>
        <dbReference type="ARBA" id="ARBA00023136"/>
    </source>
</evidence>
<feature type="transmembrane region" description="Helical" evidence="10">
    <location>
        <begin position="724"/>
        <end position="744"/>
    </location>
</feature>
<evidence type="ECO:0000256" key="7">
    <source>
        <dbReference type="ARBA" id="ARBA00022989"/>
    </source>
</evidence>
<keyword evidence="4 10" id="KW-0812">Transmembrane</keyword>
<dbReference type="Proteomes" id="UP001565368">
    <property type="component" value="Unassembled WGS sequence"/>
</dbReference>
<evidence type="ECO:0000256" key="10">
    <source>
        <dbReference type="SAM" id="Phobius"/>
    </source>
</evidence>
<comment type="similarity">
    <text evidence="2">Belongs to the oligopeptide OPT transporter family.</text>
</comment>
<organism evidence="11 12">
    <name type="scientific">Vanrija albida</name>
    <dbReference type="NCBI Taxonomy" id="181172"/>
    <lineage>
        <taxon>Eukaryota</taxon>
        <taxon>Fungi</taxon>
        <taxon>Dikarya</taxon>
        <taxon>Basidiomycota</taxon>
        <taxon>Agaricomycotina</taxon>
        <taxon>Tremellomycetes</taxon>
        <taxon>Trichosporonales</taxon>
        <taxon>Trichosporonaceae</taxon>
        <taxon>Vanrija</taxon>
    </lineage>
</organism>
<feature type="transmembrane region" description="Helical" evidence="10">
    <location>
        <begin position="690"/>
        <end position="712"/>
    </location>
</feature>
<sequence>MATYTSNHIEKIDSLEDEKDVKERDFTTTQVLSPDEADSVDAKDLGATREDVLAAEEKVEGMSLERCVKIITEVRTMHKHDQNFPTDILIKMNEFLDNPDVLANPDNHPELVHEMKLEAVMVTENSPYAEVRGVVDPTDDFDMPTFTIRVWIIGVLFSAAGAFINQLFSIRMPSITVGTEVAQLLAFPFGKLLQRIFPDKEFRLFGRTHNFNPGPFNRKEHMLITIMAAVAFSTPYTGYIVFTQALPMFFNNSYGYDFGYQLLNTLGSNFVGYGLAGLTRRFIVYPSYCVWPGSLATLALNKAFHSDDSQAVPGPFGKLYSWSRLRLFTVALIVTFVYWWIPGYLFEALSYFNWLSWIAPHHKTFNMIVGFKNGLGLNPLPTFDWNMVSGVWPAMVLPMFSITNYFAGVIISGFMIVGIYWTNAFNTAYLPINSNKTFNREGGRYNVTRILDDKGMFDNEKYQQYSEPYMSAGNITLYFWFFAAYSATLSYTFLYHRHELNRGFKSVWRDLKNKIRARRGQAAEEDDDEFAEDIHYRLMKRYKEVPEWWYFLVLCGALAIGMAGVGAYPTNTTMAVVIYGVLLAIFFAVPLGIIKAVTGSTVTLNVLAEFIGGVIVPGDALAMNYFKMYGYIVTAHALSFANDLKLAHYTKIAPRYTFWAQMIATLISSFVCTALFNFQMSFKNVCLPNAAFKFTCPGDYTFFNAAVFWGTIGPIKIFGKGGRFTSLLSGFGLGFVLPIAIYGLQKAFPRQHWLRQIHPVMMCFGALIWAPYNISWIWPALVFTFISWKLVKPRYLAFWAKYNYVLCSALSAGIAICAIVIFFALQISDITLDWWGNSDYDKGCETAACVLRPIPEKGYFGPEKGHFR</sequence>
<keyword evidence="7 10" id="KW-1133">Transmembrane helix</keyword>
<feature type="region of interest" description="Disordered" evidence="9">
    <location>
        <begin position="1"/>
        <end position="44"/>
    </location>
</feature>
<dbReference type="NCBIfam" id="TIGR00727">
    <property type="entry name" value="ISP4_OPT"/>
    <property type="match status" value="1"/>
</dbReference>
<evidence type="ECO:0000256" key="9">
    <source>
        <dbReference type="SAM" id="MobiDB-lite"/>
    </source>
</evidence>
<evidence type="ECO:0000256" key="1">
    <source>
        <dbReference type="ARBA" id="ARBA00004141"/>
    </source>
</evidence>
<dbReference type="PANTHER" id="PTHR22601">
    <property type="entry name" value="ISP4 LIKE PROTEIN"/>
    <property type="match status" value="1"/>
</dbReference>
<evidence type="ECO:0000313" key="11">
    <source>
        <dbReference type="EMBL" id="KAL1412162.1"/>
    </source>
</evidence>
<keyword evidence="3" id="KW-0813">Transport</keyword>
<gene>
    <name evidence="11" type="ORF">Q8F55_003171</name>
</gene>
<feature type="transmembrane region" description="Helical" evidence="10">
    <location>
        <begin position="258"/>
        <end position="276"/>
    </location>
</feature>
<keyword evidence="12" id="KW-1185">Reference proteome</keyword>
<feature type="transmembrane region" description="Helical" evidence="10">
    <location>
        <begin position="148"/>
        <end position="168"/>
    </location>
</feature>
<dbReference type="InterPro" id="IPR004648">
    <property type="entry name" value="Oligpept_transpt"/>
</dbReference>
<dbReference type="RefSeq" id="XP_069212106.1">
    <property type="nucleotide sequence ID" value="XM_069351720.1"/>
</dbReference>
<comment type="subcellular location">
    <subcellularLocation>
        <location evidence="1">Membrane</location>
        <topology evidence="1">Multi-pass membrane protein</topology>
    </subcellularLocation>
</comment>
<evidence type="ECO:0000256" key="4">
    <source>
        <dbReference type="ARBA" id="ARBA00022692"/>
    </source>
</evidence>
<protein>
    <recommendedName>
        <fullName evidence="13">OPT family small oligopeptide transporter</fullName>
    </recommendedName>
</protein>
<dbReference type="InterPro" id="IPR004813">
    <property type="entry name" value="OPT"/>
</dbReference>
<feature type="transmembrane region" description="Helical" evidence="10">
    <location>
        <begin position="776"/>
        <end position="791"/>
    </location>
</feature>
<reference evidence="11 12" key="1">
    <citation type="submission" date="2023-08" db="EMBL/GenBank/DDBJ databases">
        <title>Annotated Genome Sequence of Vanrija albida AlHP1.</title>
        <authorList>
            <person name="Herzog R."/>
        </authorList>
    </citation>
    <scope>NUCLEOTIDE SEQUENCE [LARGE SCALE GENOMIC DNA]</scope>
    <source>
        <strain evidence="11 12">AlHP1</strain>
    </source>
</reference>
<dbReference type="GeneID" id="95984214"/>
<name>A0ABR3QCD6_9TREE</name>
<feature type="transmembrane region" description="Helical" evidence="10">
    <location>
        <begin position="548"/>
        <end position="568"/>
    </location>
</feature>
<feature type="transmembrane region" description="Helical" evidence="10">
    <location>
        <begin position="475"/>
        <end position="495"/>
    </location>
</feature>
<evidence type="ECO:0000256" key="5">
    <source>
        <dbReference type="ARBA" id="ARBA00022856"/>
    </source>
</evidence>
<feature type="transmembrane region" description="Helical" evidence="10">
    <location>
        <begin position="606"/>
        <end position="626"/>
    </location>
</feature>
<keyword evidence="6" id="KW-0653">Protein transport</keyword>
<evidence type="ECO:0008006" key="13">
    <source>
        <dbReference type="Google" id="ProtNLM"/>
    </source>
</evidence>
<dbReference type="Pfam" id="PF03169">
    <property type="entry name" value="OPT"/>
    <property type="match status" value="1"/>
</dbReference>
<feature type="transmembrane region" description="Helical" evidence="10">
    <location>
        <begin position="223"/>
        <end position="246"/>
    </location>
</feature>
<keyword evidence="5" id="KW-0571">Peptide transport</keyword>
<feature type="transmembrane region" description="Helical" evidence="10">
    <location>
        <begin position="658"/>
        <end position="678"/>
    </location>
</feature>
<feature type="transmembrane region" description="Helical" evidence="10">
    <location>
        <begin position="574"/>
        <end position="594"/>
    </location>
</feature>
<evidence type="ECO:0000256" key="3">
    <source>
        <dbReference type="ARBA" id="ARBA00022448"/>
    </source>
</evidence>
<dbReference type="EMBL" id="JBBXJM010000002">
    <property type="protein sequence ID" value="KAL1412162.1"/>
    <property type="molecule type" value="Genomic_DNA"/>
</dbReference>
<evidence type="ECO:0000313" key="12">
    <source>
        <dbReference type="Proteomes" id="UP001565368"/>
    </source>
</evidence>
<accession>A0ABR3QCD6</accession>
<feature type="transmembrane region" description="Helical" evidence="10">
    <location>
        <begin position="402"/>
        <end position="421"/>
    </location>
</feature>